<feature type="domain" description="Response regulatory" evidence="2">
    <location>
        <begin position="4"/>
        <end position="132"/>
    </location>
</feature>
<dbReference type="EMBL" id="FOUZ01000008">
    <property type="protein sequence ID" value="SFN22051.1"/>
    <property type="molecule type" value="Genomic_DNA"/>
</dbReference>
<dbReference type="Proteomes" id="UP000199149">
    <property type="component" value="Unassembled WGS sequence"/>
</dbReference>
<gene>
    <name evidence="3" type="ORF">SAMN05421738_108140</name>
</gene>
<dbReference type="SUPFAM" id="SSF52172">
    <property type="entry name" value="CheY-like"/>
    <property type="match status" value="1"/>
</dbReference>
<sequence length="221" mass="25278">MFKKVLIAEDFESFNISIQKVLNDLNVNDPSYAYYCDDAYLKVKAALQDEVPYDLLISDLSFEEDHREQNLKGGKDLIAAVREIQPDLKVIVFSVEKKPDMVDNLFKEYKINGFVAKGREDSRELKIAIETVYEDQKYIGLNLKRTIKDKNTFEFTSYDVTLVSLLANGVLLKDIPARLKESDIKPASLSSVEKRLTTLKESLQVINNHQLISFFKDLGSI</sequence>
<dbReference type="STRING" id="684065.SAMN05421738_108140"/>
<dbReference type="Gene3D" id="3.40.50.2300">
    <property type="match status" value="1"/>
</dbReference>
<dbReference type="GO" id="GO:0000160">
    <property type="term" value="P:phosphorelay signal transduction system"/>
    <property type="evidence" value="ECO:0007669"/>
    <property type="project" value="InterPro"/>
</dbReference>
<dbReference type="AlphaFoldDB" id="A0A1I4X7U2"/>
<dbReference type="InterPro" id="IPR011006">
    <property type="entry name" value="CheY-like_superfamily"/>
</dbReference>
<dbReference type="RefSeq" id="WP_092908376.1">
    <property type="nucleotide sequence ID" value="NZ_FOUZ01000008.1"/>
</dbReference>
<reference evidence="4" key="1">
    <citation type="submission" date="2016-10" db="EMBL/GenBank/DDBJ databases">
        <authorList>
            <person name="Varghese N."/>
            <person name="Submissions S."/>
        </authorList>
    </citation>
    <scope>NUCLEOTIDE SEQUENCE [LARGE SCALE GENOMIC DNA]</scope>
    <source>
        <strain evidence="4">XJ109</strain>
    </source>
</reference>
<name>A0A1I4X7U2_9FLAO</name>
<feature type="modified residue" description="4-aspartylphosphate" evidence="1">
    <location>
        <position position="59"/>
    </location>
</feature>
<dbReference type="OrthoDB" id="659223at2"/>
<accession>A0A1I4X7U2</accession>
<organism evidence="3 4">
    <name type="scientific">Algoriella xinjiangensis</name>
    <dbReference type="NCBI Taxonomy" id="684065"/>
    <lineage>
        <taxon>Bacteria</taxon>
        <taxon>Pseudomonadati</taxon>
        <taxon>Bacteroidota</taxon>
        <taxon>Flavobacteriia</taxon>
        <taxon>Flavobacteriales</taxon>
        <taxon>Weeksellaceae</taxon>
        <taxon>Algoriella</taxon>
    </lineage>
</organism>
<dbReference type="PROSITE" id="PS50110">
    <property type="entry name" value="RESPONSE_REGULATORY"/>
    <property type="match status" value="1"/>
</dbReference>
<evidence type="ECO:0000313" key="4">
    <source>
        <dbReference type="Proteomes" id="UP000199149"/>
    </source>
</evidence>
<dbReference type="InterPro" id="IPR001789">
    <property type="entry name" value="Sig_transdc_resp-reg_receiver"/>
</dbReference>
<keyword evidence="3" id="KW-0238">DNA-binding</keyword>
<evidence type="ECO:0000313" key="3">
    <source>
        <dbReference type="EMBL" id="SFN22051.1"/>
    </source>
</evidence>
<protein>
    <submittedName>
        <fullName evidence="3">DNA-binding response regulator, NarL/FixJ family, contains REC and HTH domains</fullName>
    </submittedName>
</protein>
<evidence type="ECO:0000256" key="1">
    <source>
        <dbReference type="PROSITE-ProRule" id="PRU00169"/>
    </source>
</evidence>
<keyword evidence="1" id="KW-0597">Phosphoprotein</keyword>
<evidence type="ECO:0000259" key="2">
    <source>
        <dbReference type="PROSITE" id="PS50110"/>
    </source>
</evidence>
<dbReference type="GO" id="GO:0003677">
    <property type="term" value="F:DNA binding"/>
    <property type="evidence" value="ECO:0007669"/>
    <property type="project" value="UniProtKB-KW"/>
</dbReference>
<proteinExistence type="predicted"/>
<keyword evidence="4" id="KW-1185">Reference proteome</keyword>